<dbReference type="InterPro" id="IPR036890">
    <property type="entry name" value="HATPase_C_sf"/>
</dbReference>
<evidence type="ECO:0000256" key="10">
    <source>
        <dbReference type="ARBA" id="ARBA00023136"/>
    </source>
</evidence>
<evidence type="ECO:0000256" key="8">
    <source>
        <dbReference type="ARBA" id="ARBA00022989"/>
    </source>
</evidence>
<accession>A0A3S2XRA5</accession>
<proteinExistence type="predicted"/>
<dbReference type="EMBL" id="SACM01000003">
    <property type="protein sequence ID" value="RVT85063.1"/>
    <property type="molecule type" value="Genomic_DNA"/>
</dbReference>
<dbReference type="InterPro" id="IPR003594">
    <property type="entry name" value="HATPase_dom"/>
</dbReference>
<comment type="subcellular location">
    <subcellularLocation>
        <location evidence="2">Membrane</location>
    </subcellularLocation>
</comment>
<dbReference type="CDD" id="cd00075">
    <property type="entry name" value="HATPase"/>
    <property type="match status" value="1"/>
</dbReference>
<keyword evidence="8" id="KW-1133">Transmembrane helix</keyword>
<dbReference type="InterPro" id="IPR036097">
    <property type="entry name" value="HisK_dim/P_sf"/>
</dbReference>
<dbReference type="GO" id="GO:0016020">
    <property type="term" value="C:membrane"/>
    <property type="evidence" value="ECO:0007669"/>
    <property type="project" value="UniProtKB-SubCell"/>
</dbReference>
<dbReference type="Pfam" id="PF00512">
    <property type="entry name" value="HisKA"/>
    <property type="match status" value="1"/>
</dbReference>
<dbReference type="PROSITE" id="PS50885">
    <property type="entry name" value="HAMP"/>
    <property type="match status" value="1"/>
</dbReference>
<dbReference type="Gene3D" id="1.10.287.130">
    <property type="match status" value="1"/>
</dbReference>
<comment type="caution">
    <text evidence="13">The sequence shown here is derived from an EMBL/GenBank/DDBJ whole genome shotgun (WGS) entry which is preliminary data.</text>
</comment>
<evidence type="ECO:0000256" key="2">
    <source>
        <dbReference type="ARBA" id="ARBA00004370"/>
    </source>
</evidence>
<evidence type="ECO:0000256" key="1">
    <source>
        <dbReference type="ARBA" id="ARBA00000085"/>
    </source>
</evidence>
<dbReference type="InterPro" id="IPR003661">
    <property type="entry name" value="HisK_dim/P_dom"/>
</dbReference>
<feature type="domain" description="Histidine kinase" evidence="11">
    <location>
        <begin position="252"/>
        <end position="465"/>
    </location>
</feature>
<dbReference type="SMART" id="SM00387">
    <property type="entry name" value="HATPase_c"/>
    <property type="match status" value="1"/>
</dbReference>
<dbReference type="PANTHER" id="PTHR45436:SF5">
    <property type="entry name" value="SENSOR HISTIDINE KINASE TRCS"/>
    <property type="match status" value="1"/>
</dbReference>
<dbReference type="SMART" id="SM00304">
    <property type="entry name" value="HAMP"/>
    <property type="match status" value="1"/>
</dbReference>
<name>A0A3S2XRA5_9BURK</name>
<evidence type="ECO:0000256" key="7">
    <source>
        <dbReference type="ARBA" id="ARBA00022777"/>
    </source>
</evidence>
<dbReference type="SUPFAM" id="SSF158472">
    <property type="entry name" value="HAMP domain-like"/>
    <property type="match status" value="1"/>
</dbReference>
<dbReference type="InterPro" id="IPR004358">
    <property type="entry name" value="Sig_transdc_His_kin-like_C"/>
</dbReference>
<feature type="domain" description="HAMP" evidence="12">
    <location>
        <begin position="191"/>
        <end position="244"/>
    </location>
</feature>
<evidence type="ECO:0000256" key="9">
    <source>
        <dbReference type="ARBA" id="ARBA00023012"/>
    </source>
</evidence>
<evidence type="ECO:0000259" key="12">
    <source>
        <dbReference type="PROSITE" id="PS50885"/>
    </source>
</evidence>
<gene>
    <name evidence="13" type="ORF">EOD73_13195</name>
</gene>
<keyword evidence="10" id="KW-0472">Membrane</keyword>
<keyword evidence="5" id="KW-0808">Transferase</keyword>
<keyword evidence="14" id="KW-1185">Reference proteome</keyword>
<dbReference type="InterPro" id="IPR003660">
    <property type="entry name" value="HAMP_dom"/>
</dbReference>
<dbReference type="SMART" id="SM00388">
    <property type="entry name" value="HisKA"/>
    <property type="match status" value="1"/>
</dbReference>
<comment type="catalytic activity">
    <reaction evidence="1">
        <text>ATP + protein L-histidine = ADP + protein N-phospho-L-histidine.</text>
        <dbReference type="EC" id="2.7.13.3"/>
    </reaction>
</comment>
<dbReference type="RefSeq" id="WP_127683466.1">
    <property type="nucleotide sequence ID" value="NZ_SACM01000003.1"/>
</dbReference>
<dbReference type="CDD" id="cd00082">
    <property type="entry name" value="HisKA"/>
    <property type="match status" value="1"/>
</dbReference>
<keyword evidence="9" id="KW-0902">Two-component regulatory system</keyword>
<dbReference type="PANTHER" id="PTHR45436">
    <property type="entry name" value="SENSOR HISTIDINE KINASE YKOH"/>
    <property type="match status" value="1"/>
</dbReference>
<dbReference type="EC" id="2.7.13.3" evidence="3"/>
<dbReference type="Pfam" id="PF02518">
    <property type="entry name" value="HATPase_c"/>
    <property type="match status" value="1"/>
</dbReference>
<evidence type="ECO:0000256" key="6">
    <source>
        <dbReference type="ARBA" id="ARBA00022692"/>
    </source>
</evidence>
<dbReference type="Pfam" id="PF00672">
    <property type="entry name" value="HAMP"/>
    <property type="match status" value="1"/>
</dbReference>
<reference evidence="13 14" key="1">
    <citation type="submission" date="2019-01" db="EMBL/GenBank/DDBJ databases">
        <authorList>
            <person name="Chen W.-M."/>
        </authorList>
    </citation>
    <scope>NUCLEOTIDE SEQUENCE [LARGE SCALE GENOMIC DNA]</scope>
    <source>
        <strain evidence="13 14">CCP-18</strain>
    </source>
</reference>
<evidence type="ECO:0000313" key="14">
    <source>
        <dbReference type="Proteomes" id="UP000288587"/>
    </source>
</evidence>
<evidence type="ECO:0000313" key="13">
    <source>
        <dbReference type="EMBL" id="RVT85063.1"/>
    </source>
</evidence>
<evidence type="ECO:0000259" key="11">
    <source>
        <dbReference type="PROSITE" id="PS50109"/>
    </source>
</evidence>
<sequence length="467" mass="51078">MSLRLRLFVSALAVILLAVLALVVLGGSALRQAGLEQLEARLCLEARRVVSPKREGRGDELRLLDDVVRKLGLEDRHQLRLERHFDGDDAAAAGGEPAGLASLSLAWRTPKALAGNGTRADPLGRCEVAAHTDAEGDWRVARNRTKAGTAWLAVNLGPLQAEWRALLWRTLGLMLPVALALAAGSAALLAQLMMGPLNRLREAMRQQRPDRLDQRLPTGQEPRELRELVEAYNTMLARLETSFHQASRFSADAAHELRTPLTVLQGRLERAIGASHGRELQAELGAMLDAVNRLSSTVRQLLLLSRADAGHLEVAHEPVDLGPVLDELVQDAALLAEHRQLEADVQAPLPVNGDLVLLRQLFNNLLSNALAYGVPGGRLSLSARRDGEAAVVRFRNDCEPLSAEARARLFQRFYRVPSTTAARREGSGLGLSLAREIARAHGGDLRLLDSPPDQVVMEVRLPQRRDR</sequence>
<keyword evidence="4" id="KW-0597">Phosphoprotein</keyword>
<dbReference type="GO" id="GO:0000155">
    <property type="term" value="F:phosphorelay sensor kinase activity"/>
    <property type="evidence" value="ECO:0007669"/>
    <property type="project" value="InterPro"/>
</dbReference>
<dbReference type="OrthoDB" id="9786919at2"/>
<dbReference type="PROSITE" id="PS50109">
    <property type="entry name" value="HIS_KIN"/>
    <property type="match status" value="1"/>
</dbReference>
<dbReference type="SUPFAM" id="SSF55874">
    <property type="entry name" value="ATPase domain of HSP90 chaperone/DNA topoisomerase II/histidine kinase"/>
    <property type="match status" value="1"/>
</dbReference>
<dbReference type="InterPro" id="IPR050428">
    <property type="entry name" value="TCS_sensor_his_kinase"/>
</dbReference>
<dbReference type="AlphaFoldDB" id="A0A3S2XRA5"/>
<keyword evidence="7" id="KW-0418">Kinase</keyword>
<evidence type="ECO:0000256" key="3">
    <source>
        <dbReference type="ARBA" id="ARBA00012438"/>
    </source>
</evidence>
<dbReference type="InterPro" id="IPR005467">
    <property type="entry name" value="His_kinase_dom"/>
</dbReference>
<dbReference type="Proteomes" id="UP000288587">
    <property type="component" value="Unassembled WGS sequence"/>
</dbReference>
<organism evidence="13 14">
    <name type="scientific">Inhella crocodyli</name>
    <dbReference type="NCBI Taxonomy" id="2499851"/>
    <lineage>
        <taxon>Bacteria</taxon>
        <taxon>Pseudomonadati</taxon>
        <taxon>Pseudomonadota</taxon>
        <taxon>Betaproteobacteria</taxon>
        <taxon>Burkholderiales</taxon>
        <taxon>Sphaerotilaceae</taxon>
        <taxon>Inhella</taxon>
    </lineage>
</organism>
<dbReference type="SUPFAM" id="SSF47384">
    <property type="entry name" value="Homodimeric domain of signal transducing histidine kinase"/>
    <property type="match status" value="1"/>
</dbReference>
<dbReference type="CDD" id="cd06225">
    <property type="entry name" value="HAMP"/>
    <property type="match status" value="1"/>
</dbReference>
<evidence type="ECO:0000256" key="4">
    <source>
        <dbReference type="ARBA" id="ARBA00022553"/>
    </source>
</evidence>
<keyword evidence="6" id="KW-0812">Transmembrane</keyword>
<dbReference type="Gene3D" id="3.30.565.10">
    <property type="entry name" value="Histidine kinase-like ATPase, C-terminal domain"/>
    <property type="match status" value="1"/>
</dbReference>
<evidence type="ECO:0000256" key="5">
    <source>
        <dbReference type="ARBA" id="ARBA00022679"/>
    </source>
</evidence>
<dbReference type="PRINTS" id="PR00344">
    <property type="entry name" value="BCTRLSENSOR"/>
</dbReference>
<protein>
    <recommendedName>
        <fullName evidence="3">histidine kinase</fullName>
        <ecNumber evidence="3">2.7.13.3</ecNumber>
    </recommendedName>
</protein>